<organism evidence="3 4">
    <name type="scientific">Phytophthora fragariaefolia</name>
    <dbReference type="NCBI Taxonomy" id="1490495"/>
    <lineage>
        <taxon>Eukaryota</taxon>
        <taxon>Sar</taxon>
        <taxon>Stramenopiles</taxon>
        <taxon>Oomycota</taxon>
        <taxon>Peronosporomycetes</taxon>
        <taxon>Peronosporales</taxon>
        <taxon>Peronosporaceae</taxon>
        <taxon>Phytophthora</taxon>
    </lineage>
</organism>
<evidence type="ECO:0000256" key="1">
    <source>
        <dbReference type="SAM" id="Coils"/>
    </source>
</evidence>
<protein>
    <submittedName>
        <fullName evidence="3">Unnamed protein product</fullName>
    </submittedName>
</protein>
<keyword evidence="1" id="KW-0175">Coiled coil</keyword>
<dbReference type="Proteomes" id="UP001165121">
    <property type="component" value="Unassembled WGS sequence"/>
</dbReference>
<feature type="coiled-coil region" evidence="1">
    <location>
        <begin position="1"/>
        <end position="35"/>
    </location>
</feature>
<reference evidence="3" key="1">
    <citation type="submission" date="2023-04" db="EMBL/GenBank/DDBJ databases">
        <title>Phytophthora fragariaefolia NBRC 109709.</title>
        <authorList>
            <person name="Ichikawa N."/>
            <person name="Sato H."/>
            <person name="Tonouchi N."/>
        </authorList>
    </citation>
    <scope>NUCLEOTIDE SEQUENCE</scope>
    <source>
        <strain evidence="3">NBRC 109709</strain>
    </source>
</reference>
<keyword evidence="4" id="KW-1185">Reference proteome</keyword>
<evidence type="ECO:0000313" key="3">
    <source>
        <dbReference type="EMBL" id="GMG17451.1"/>
    </source>
</evidence>
<dbReference type="AlphaFoldDB" id="A0A9W6YPI5"/>
<evidence type="ECO:0000256" key="2">
    <source>
        <dbReference type="SAM" id="MobiDB-lite"/>
    </source>
</evidence>
<name>A0A9W6YPI5_9STRA</name>
<accession>A0A9W6YPI5</accession>
<evidence type="ECO:0000313" key="4">
    <source>
        <dbReference type="Proteomes" id="UP001165121"/>
    </source>
</evidence>
<dbReference type="OrthoDB" id="146422at2759"/>
<dbReference type="EMBL" id="BSXT01019014">
    <property type="protein sequence ID" value="GMG17451.1"/>
    <property type="molecule type" value="Genomic_DNA"/>
</dbReference>
<sequence length="279" mass="31098">MEDHQQTLNSRADEIADLKDQSQTSEALCEVLRREIREKTLDAWAFSDFLGREPQVTVWGNWKRPQELFEHFADGTKAPADWITNIHVVAFDQPQCVCGDYAVERKKATGGDSAPKPVPPLKKAVDLTGDSTESGSSKGKRPASKEKSAPKGKSASKGRHKKMSWDAFKRKLQLRPKDYRPCAQLALPASSKLARSEDEARVALPGPQLWRKLRQDLRYVMQNGFTYEDAKELVGGEHIVHSLIHSEPLIQMLVSIIHGDGLDAVPCFLRAHGVCHGPT</sequence>
<feature type="region of interest" description="Disordered" evidence="2">
    <location>
        <begin position="108"/>
        <end position="162"/>
    </location>
</feature>
<gene>
    <name evidence="3" type="ORF">Pfra01_003016100</name>
</gene>
<proteinExistence type="predicted"/>
<comment type="caution">
    <text evidence="3">The sequence shown here is derived from an EMBL/GenBank/DDBJ whole genome shotgun (WGS) entry which is preliminary data.</text>
</comment>